<dbReference type="KEGG" id="sbf:JCM31447_309700"/>
<evidence type="ECO:0000256" key="6">
    <source>
        <dbReference type="ARBA" id="ARBA00023136"/>
    </source>
</evidence>
<keyword evidence="4 7" id="KW-0812">Transmembrane</keyword>
<evidence type="ECO:0000256" key="3">
    <source>
        <dbReference type="ARBA" id="ARBA00022475"/>
    </source>
</evidence>
<dbReference type="EMBL" id="AP019368">
    <property type="protein sequence ID" value="BBH51703.1"/>
    <property type="molecule type" value="Genomic_DNA"/>
</dbReference>
<evidence type="ECO:0000313" key="9">
    <source>
        <dbReference type="Proteomes" id="UP000291236"/>
    </source>
</evidence>
<keyword evidence="3" id="KW-1003">Cell membrane</keyword>
<feature type="transmembrane region" description="Helical" evidence="7">
    <location>
        <begin position="246"/>
        <end position="265"/>
    </location>
</feature>
<evidence type="ECO:0000256" key="5">
    <source>
        <dbReference type="ARBA" id="ARBA00022989"/>
    </source>
</evidence>
<comment type="subcellular location">
    <subcellularLocation>
        <location evidence="1">Cell membrane</location>
        <topology evidence="1">Multi-pass membrane protein</topology>
    </subcellularLocation>
</comment>
<feature type="transmembrane region" description="Helical" evidence="7">
    <location>
        <begin position="334"/>
        <end position="358"/>
    </location>
</feature>
<sequence>MINMQSFISFSSLRTVSLIGDNAKGFYLPLFIYSISNGNIALVGLVYMFDFLPRLFLIPFFGNLADSKNCLWIIRSLESSRVFLLFVWYIFYSFPYIWLISPIITVSSGILMVFYETTASRILDEKQMIHFQTKSQLLEPAARLIGPMLIGASLTIFNNRNTIFIIILSYILTFFINIKTIKIERIKVNFNNFSKKLINLSVFKFHLSNKYFLMITLAEILLNLFFGVFQTLLIPIMRTHYQTSESLSTLPNILGGIISLLLAYFIPKIMQNKSKIFFAYMGSFCLLMSAILIASDLGRIFFSFAFGLLITGSSLFGIFFRIERVKLIPAEKLGNIFGANTSILLISAPLAGGVVYLLEKYFSSLVMLIILSFFCSINIIFILFIYQKRMYTKEKAYYLKKQN</sequence>
<keyword evidence="6 7" id="KW-0472">Membrane</keyword>
<evidence type="ECO:0000256" key="1">
    <source>
        <dbReference type="ARBA" id="ARBA00004651"/>
    </source>
</evidence>
<keyword evidence="9" id="KW-1185">Reference proteome</keyword>
<feature type="transmembrane region" description="Helical" evidence="7">
    <location>
        <begin position="277"/>
        <end position="294"/>
    </location>
</feature>
<dbReference type="PANTHER" id="PTHR43266">
    <property type="entry name" value="MACROLIDE-EFFLUX PROTEIN"/>
    <property type="match status" value="1"/>
</dbReference>
<keyword evidence="5 7" id="KW-1133">Transmembrane helix</keyword>
<dbReference type="SUPFAM" id="SSF103473">
    <property type="entry name" value="MFS general substrate transporter"/>
    <property type="match status" value="1"/>
</dbReference>
<protein>
    <submittedName>
        <fullName evidence="8">MFS transporter</fullName>
    </submittedName>
</protein>
<name>A0A4P2VFV7_FLUSA</name>
<organism evidence="8 9">
    <name type="scientific">Fluviispira sanaruensis</name>
    <dbReference type="NCBI Taxonomy" id="2493639"/>
    <lineage>
        <taxon>Bacteria</taxon>
        <taxon>Pseudomonadati</taxon>
        <taxon>Bdellovibrionota</taxon>
        <taxon>Oligoflexia</taxon>
        <taxon>Silvanigrellales</taxon>
        <taxon>Silvanigrellaceae</taxon>
        <taxon>Fluviispira</taxon>
    </lineage>
</organism>
<proteinExistence type="predicted"/>
<reference evidence="8 9" key="1">
    <citation type="submission" date="2018-12" db="EMBL/GenBank/DDBJ databases">
        <title>Rubrispira sanarue gen. nov., sp., nov., a member of the order Silvanigrellales, isolated from a brackish lake in Hamamatsu Japan.</title>
        <authorList>
            <person name="Maejima Y."/>
            <person name="Iino T."/>
            <person name="Muraguchi Y."/>
            <person name="Fukuda K."/>
            <person name="Nojiri H."/>
            <person name="Ohkuma M."/>
            <person name="Moriuchi R."/>
            <person name="Dohra H."/>
            <person name="Kimbara K."/>
            <person name="Shintani M."/>
        </authorList>
    </citation>
    <scope>NUCLEOTIDE SEQUENCE [LARGE SCALE GENOMIC DNA]</scope>
    <source>
        <strain evidence="8 9">RF1110005</strain>
    </source>
</reference>
<dbReference type="Gene3D" id="1.20.1250.20">
    <property type="entry name" value="MFS general substrate transporter like domains"/>
    <property type="match status" value="1"/>
</dbReference>
<feature type="transmembrane region" description="Helical" evidence="7">
    <location>
        <begin position="364"/>
        <end position="386"/>
    </location>
</feature>
<evidence type="ECO:0000256" key="7">
    <source>
        <dbReference type="SAM" id="Phobius"/>
    </source>
</evidence>
<dbReference type="OrthoDB" id="9034795at2"/>
<dbReference type="AlphaFoldDB" id="A0A4P2VFV7"/>
<dbReference type="PANTHER" id="PTHR43266:SF2">
    <property type="entry name" value="MAJOR FACILITATOR SUPERFAMILY (MFS) PROFILE DOMAIN-CONTAINING PROTEIN"/>
    <property type="match status" value="1"/>
</dbReference>
<feature type="transmembrane region" description="Helical" evidence="7">
    <location>
        <begin position="26"/>
        <end position="49"/>
    </location>
</feature>
<feature type="transmembrane region" description="Helical" evidence="7">
    <location>
        <begin position="163"/>
        <end position="181"/>
    </location>
</feature>
<feature type="transmembrane region" description="Helical" evidence="7">
    <location>
        <begin position="300"/>
        <end position="322"/>
    </location>
</feature>
<dbReference type="GO" id="GO:0005886">
    <property type="term" value="C:plasma membrane"/>
    <property type="evidence" value="ECO:0007669"/>
    <property type="project" value="UniProtKB-SubCell"/>
</dbReference>
<evidence type="ECO:0000256" key="4">
    <source>
        <dbReference type="ARBA" id="ARBA00022692"/>
    </source>
</evidence>
<dbReference type="RefSeq" id="WP_130605503.1">
    <property type="nucleotide sequence ID" value="NZ_AP019368.1"/>
</dbReference>
<accession>A0A4P2VFV7</accession>
<dbReference type="InterPro" id="IPR036259">
    <property type="entry name" value="MFS_trans_sf"/>
</dbReference>
<evidence type="ECO:0000256" key="2">
    <source>
        <dbReference type="ARBA" id="ARBA00022448"/>
    </source>
</evidence>
<keyword evidence="2" id="KW-0813">Transport</keyword>
<dbReference type="Proteomes" id="UP000291236">
    <property type="component" value="Chromosome"/>
</dbReference>
<gene>
    <name evidence="8" type="ORF">JCM31447_309700</name>
</gene>
<feature type="transmembrane region" description="Helical" evidence="7">
    <location>
        <begin position="211"/>
        <end position="234"/>
    </location>
</feature>
<evidence type="ECO:0000313" key="8">
    <source>
        <dbReference type="EMBL" id="BBH51703.1"/>
    </source>
</evidence>